<dbReference type="Gene3D" id="3.30.360.80">
    <property type="match status" value="1"/>
</dbReference>
<dbReference type="InterPro" id="IPR023949">
    <property type="entry name" value="Helicase_RapA"/>
</dbReference>
<dbReference type="InterPro" id="IPR040766">
    <property type="entry name" value="Tudor_2_RapA"/>
</dbReference>
<dbReference type="RefSeq" id="WP_130413584.1">
    <property type="nucleotide sequence ID" value="NZ_SHKX01000012.1"/>
</dbReference>
<evidence type="ECO:0000256" key="1">
    <source>
        <dbReference type="ARBA" id="ARBA00022741"/>
    </source>
</evidence>
<evidence type="ECO:0000256" key="4">
    <source>
        <dbReference type="ARBA" id="ARBA00022840"/>
    </source>
</evidence>
<keyword evidence="4 9" id="KW-0067">ATP-binding</keyword>
<gene>
    <name evidence="9" type="primary">rapA</name>
    <name evidence="12" type="ORF">EV700_2166</name>
</gene>
<dbReference type="PANTHER" id="PTHR45766:SF6">
    <property type="entry name" value="SWI_SNF-RELATED MATRIX-ASSOCIATED ACTIN-DEPENDENT REGULATOR OF CHROMATIN SUBFAMILY A-LIKE PROTEIN 1"/>
    <property type="match status" value="1"/>
</dbReference>
<dbReference type="GO" id="GO:0006355">
    <property type="term" value="P:regulation of DNA-templated transcription"/>
    <property type="evidence" value="ECO:0007669"/>
    <property type="project" value="UniProtKB-UniRule"/>
</dbReference>
<feature type="short sequence motif" description="DEAH box" evidence="9">
    <location>
        <begin position="283"/>
        <end position="286"/>
    </location>
</feature>
<evidence type="ECO:0000256" key="7">
    <source>
        <dbReference type="ARBA" id="ARBA00023159"/>
    </source>
</evidence>
<evidence type="ECO:0000256" key="6">
    <source>
        <dbReference type="ARBA" id="ARBA00023125"/>
    </source>
</evidence>
<dbReference type="NCBIfam" id="NF003426">
    <property type="entry name" value="PRK04914.1"/>
    <property type="match status" value="1"/>
</dbReference>
<dbReference type="Gene3D" id="2.30.30.930">
    <property type="match status" value="1"/>
</dbReference>
<dbReference type="PANTHER" id="PTHR45766">
    <property type="entry name" value="DNA ANNEALING HELICASE AND ENDONUCLEASE ZRANB3 FAMILY MEMBER"/>
    <property type="match status" value="1"/>
</dbReference>
<keyword evidence="3 9" id="KW-0347">Helicase</keyword>
<comment type="caution">
    <text evidence="12">The sequence shown here is derived from an EMBL/GenBank/DDBJ whole genome shotgun (WGS) entry which is preliminary data.</text>
</comment>
<dbReference type="InterPro" id="IPR014001">
    <property type="entry name" value="Helicase_ATP-bd"/>
</dbReference>
<comment type="subunit">
    <text evidence="9">Interacts with the RNAP. Has a higher affinity for the core RNAP than for the holoenzyme. Its ATPase activity is stimulated by binding to RNAP.</text>
</comment>
<evidence type="ECO:0000256" key="5">
    <source>
        <dbReference type="ARBA" id="ARBA00023015"/>
    </source>
</evidence>
<dbReference type="Pfam" id="PF00271">
    <property type="entry name" value="Helicase_C"/>
    <property type="match status" value="1"/>
</dbReference>
<evidence type="ECO:0000259" key="11">
    <source>
        <dbReference type="PROSITE" id="PS51194"/>
    </source>
</evidence>
<dbReference type="EMBL" id="SHKX01000012">
    <property type="protein sequence ID" value="RZU45347.1"/>
    <property type="molecule type" value="Genomic_DNA"/>
</dbReference>
<dbReference type="Pfam" id="PF18339">
    <property type="entry name" value="Tudor_1_RapA"/>
    <property type="match status" value="1"/>
</dbReference>
<feature type="domain" description="Helicase ATP-binding" evidence="10">
    <location>
        <begin position="165"/>
        <end position="337"/>
    </location>
</feature>
<evidence type="ECO:0000259" key="10">
    <source>
        <dbReference type="PROSITE" id="PS51192"/>
    </source>
</evidence>
<dbReference type="InterPro" id="IPR022737">
    <property type="entry name" value="RapA_C"/>
</dbReference>
<dbReference type="PROSITE" id="PS51192">
    <property type="entry name" value="HELICASE_ATP_BIND_1"/>
    <property type="match status" value="1"/>
</dbReference>
<dbReference type="Gene3D" id="6.10.140.1500">
    <property type="match status" value="1"/>
</dbReference>
<keyword evidence="13" id="KW-1185">Reference proteome</keyword>
<accession>A0A4Q7Z4V1</accession>
<keyword evidence="8 9" id="KW-0804">Transcription</keyword>
<dbReference type="AlphaFoldDB" id="A0A4Q7Z4V1"/>
<dbReference type="InterPro" id="IPR040765">
    <property type="entry name" value="Tudor_1_RapA"/>
</dbReference>
<dbReference type="InterPro" id="IPR038718">
    <property type="entry name" value="SNF2-like_sf"/>
</dbReference>
<dbReference type="EC" id="3.6.4.-" evidence="9"/>
<evidence type="ECO:0000313" key="13">
    <source>
        <dbReference type="Proteomes" id="UP000292423"/>
    </source>
</evidence>
<dbReference type="Proteomes" id="UP000292423">
    <property type="component" value="Unassembled WGS sequence"/>
</dbReference>
<organism evidence="12 13">
    <name type="scientific">Fluviicoccus keumensis</name>
    <dbReference type="NCBI Taxonomy" id="1435465"/>
    <lineage>
        <taxon>Bacteria</taxon>
        <taxon>Pseudomonadati</taxon>
        <taxon>Pseudomonadota</taxon>
        <taxon>Gammaproteobacteria</taxon>
        <taxon>Moraxellales</taxon>
        <taxon>Moraxellaceae</taxon>
        <taxon>Fluviicoccus</taxon>
    </lineage>
</organism>
<keyword evidence="2 9" id="KW-0378">Hydrolase</keyword>
<protein>
    <recommendedName>
        <fullName evidence="9">RNA polymerase-associated protein RapA</fullName>
        <ecNumber evidence="9">3.6.4.-</ecNumber>
    </recommendedName>
    <alternativeName>
        <fullName evidence="9">ATP-dependent helicase HepA</fullName>
    </alternativeName>
</protein>
<dbReference type="CDD" id="cd18011">
    <property type="entry name" value="DEXDc_RapA"/>
    <property type="match status" value="1"/>
</dbReference>
<dbReference type="SUPFAM" id="SSF52540">
    <property type="entry name" value="P-loop containing nucleoside triphosphate hydrolases"/>
    <property type="match status" value="2"/>
</dbReference>
<comment type="similarity">
    <text evidence="9">Belongs to the SNF2/RAD54 helicase family. RapA subfamily.</text>
</comment>
<dbReference type="GO" id="GO:0004386">
    <property type="term" value="F:helicase activity"/>
    <property type="evidence" value="ECO:0007669"/>
    <property type="project" value="UniProtKB-UniRule"/>
</dbReference>
<keyword evidence="7 9" id="KW-0010">Activator</keyword>
<keyword evidence="5 9" id="KW-0805">Transcription regulation</keyword>
<dbReference type="SMART" id="SM00487">
    <property type="entry name" value="DEXDc"/>
    <property type="match status" value="1"/>
</dbReference>
<keyword evidence="1 9" id="KW-0547">Nucleotide-binding</keyword>
<dbReference type="GO" id="GO:0005524">
    <property type="term" value="F:ATP binding"/>
    <property type="evidence" value="ECO:0007669"/>
    <property type="project" value="UniProtKB-UniRule"/>
</dbReference>
<dbReference type="Gene3D" id="6.10.140.2230">
    <property type="match status" value="1"/>
</dbReference>
<feature type="domain" description="Helicase C-terminal" evidence="11">
    <location>
        <begin position="465"/>
        <end position="626"/>
    </location>
</feature>
<dbReference type="PROSITE" id="PS51194">
    <property type="entry name" value="HELICASE_CTER"/>
    <property type="match status" value="1"/>
</dbReference>
<evidence type="ECO:0000256" key="2">
    <source>
        <dbReference type="ARBA" id="ARBA00022801"/>
    </source>
</evidence>
<dbReference type="Gene3D" id="3.40.50.300">
    <property type="entry name" value="P-loop containing nucleotide triphosphate hydrolases"/>
    <property type="match status" value="1"/>
</dbReference>
<dbReference type="HAMAP" id="MF_01821">
    <property type="entry name" value="Helicase_RapA"/>
    <property type="match status" value="1"/>
</dbReference>
<evidence type="ECO:0000256" key="3">
    <source>
        <dbReference type="ARBA" id="ARBA00022806"/>
    </source>
</evidence>
<feature type="binding site" evidence="9">
    <location>
        <begin position="178"/>
        <end position="185"/>
    </location>
    <ligand>
        <name>ATP</name>
        <dbReference type="ChEBI" id="CHEBI:30616"/>
    </ligand>
</feature>
<dbReference type="InterPro" id="IPR057342">
    <property type="entry name" value="DEXDc_RapA"/>
</dbReference>
<dbReference type="InterPro" id="IPR049730">
    <property type="entry name" value="SNF2/RAD54-like_C"/>
</dbReference>
<dbReference type="Pfam" id="PF00176">
    <property type="entry name" value="SNF2-rel_dom"/>
    <property type="match status" value="1"/>
</dbReference>
<dbReference type="InterPro" id="IPR000330">
    <property type="entry name" value="SNF2_N"/>
</dbReference>
<dbReference type="Pfam" id="PF18337">
    <property type="entry name" value="Tudor_RapA"/>
    <property type="match status" value="1"/>
</dbReference>
<evidence type="ECO:0000256" key="9">
    <source>
        <dbReference type="HAMAP-Rule" id="MF_01821"/>
    </source>
</evidence>
<dbReference type="GO" id="GO:0016817">
    <property type="term" value="F:hydrolase activity, acting on acid anhydrides"/>
    <property type="evidence" value="ECO:0007669"/>
    <property type="project" value="InterPro"/>
</dbReference>
<dbReference type="GO" id="GO:0003677">
    <property type="term" value="F:DNA binding"/>
    <property type="evidence" value="ECO:0007669"/>
    <property type="project" value="UniProtKB-KW"/>
</dbReference>
<dbReference type="SMART" id="SM00490">
    <property type="entry name" value="HELICc"/>
    <property type="match status" value="1"/>
</dbReference>
<dbReference type="OrthoDB" id="9814088at2"/>
<keyword evidence="6 9" id="KW-0238">DNA-binding</keyword>
<dbReference type="InterPro" id="IPR001650">
    <property type="entry name" value="Helicase_C-like"/>
</dbReference>
<sequence>MSTPTPAIGQRWLSDAETELGLGMVIEVNPRTVTILFPKSEETRVYARQNAPLSRIRFNEGDAIQDTDGKHWTVSTVHERQFVLRYDVMDENGETATLAETKLSPNIQLSRPSERLLACQLDNNEWYELRVMALRAREKLARSPVAGLVGPRVGLIPHQFYIAHEVAQRMAPRVLLADEVGLGKTIEAGLIIHQQLLTGRAQRVLVLVPDSLQYQWLVEMRRRFNIDFSLFDLTRTAAIREHDEDQNPFSTEQCVLCSIDLLIDHPDLTEDALGAKWDLLVVDEAHHLAWDEEAPSEAYQLVDRLAQQTPGVLLLTATPEQLGVASHYARLKLLDPARFPSLEQFLEEEEAFLPVADAARKLAAGSVDDDTLSILRDFLGTVPDINTDEGRQDALRQLLDRHGTGRVLFRNTRDAIRGFPERECLPVPLTPPANWPMSGPVRFQLWPEVQAEDDAWVDTDPRVPWLIKLLKQLKQQKVLLICRTAPVALALEELLRLKEGIRTTLFTEHMSLLERDRAAAYFAEADYGAQILLCSEIGSEGRNFQFAHHLVLFDLPANPDILEQRIGRLDRIGQTDTIHIHVPYMAGTAQERLFRWHHEALNAIGRISPTAQVVHQYHQGPLKDLLQAPTENADAFEALIAEAVADREQLEAEMQSGRDYLLELNSCRPEGALKLVETVADQDDDLMLEDFMGRVWSAFGLEHDDQGDGSHILHPGDHMLVEAFPCLDADGMSVTLDRVQALSREELQFLTWEHPMTLGVLDLMTRQPFGNANVALIRNKGIKPGTLLVEAWYRLEVVAPRYLNLPATLPQLVIRVLLDGEGRDLSARVNHDTLNKQILVLERSTARQVVKMQDEIIALRARQAEKLANEQLPALQQQARDTFTRTLQQEIDRLKALQAINPAVRPQEIAALEHHLEQGLKHLQHLHLVSDTLRVIVAG</sequence>
<dbReference type="Pfam" id="PF12137">
    <property type="entry name" value="RapA_C"/>
    <property type="match status" value="1"/>
</dbReference>
<dbReference type="Gene3D" id="3.40.50.10810">
    <property type="entry name" value="Tandem AAA-ATPase domain"/>
    <property type="match status" value="1"/>
</dbReference>
<proteinExistence type="inferred from homology"/>
<name>A0A4Q7Z4V1_9GAMM</name>
<reference evidence="12 13" key="1">
    <citation type="submission" date="2019-02" db="EMBL/GenBank/DDBJ databases">
        <title>Genomic Encyclopedia of Type Strains, Phase IV (KMG-IV): sequencing the most valuable type-strain genomes for metagenomic binning, comparative biology and taxonomic classification.</title>
        <authorList>
            <person name="Goeker M."/>
        </authorList>
    </citation>
    <scope>NUCLEOTIDE SEQUENCE [LARGE SCALE GENOMIC DNA]</scope>
    <source>
        <strain evidence="12 13">DSM 105135</strain>
    </source>
</reference>
<dbReference type="CDD" id="cd18793">
    <property type="entry name" value="SF2_C_SNF"/>
    <property type="match status" value="1"/>
</dbReference>
<dbReference type="Gene3D" id="2.30.30.140">
    <property type="match status" value="1"/>
</dbReference>
<evidence type="ECO:0000256" key="8">
    <source>
        <dbReference type="ARBA" id="ARBA00023163"/>
    </source>
</evidence>
<dbReference type="InterPro" id="IPR027417">
    <property type="entry name" value="P-loop_NTPase"/>
</dbReference>
<evidence type="ECO:0000313" key="12">
    <source>
        <dbReference type="EMBL" id="RZU45347.1"/>
    </source>
</evidence>
<comment type="function">
    <text evidence="9">Transcription regulator that activates transcription by stimulating RNA polymerase (RNAP) recycling in case of stress conditions such as supercoiled DNA or high salt concentrations. Probably acts by releasing the RNAP, when it is trapped or immobilized on tightly supercoiled DNA. Does not activate transcription on linear DNA. Probably not involved in DNA repair.</text>
</comment>